<comment type="caution">
    <text evidence="2">The sequence shown here is derived from an EMBL/GenBank/DDBJ whole genome shotgun (WGS) entry which is preliminary data.</text>
</comment>
<keyword evidence="3" id="KW-1185">Reference proteome</keyword>
<keyword evidence="1" id="KW-1133">Transmembrane helix</keyword>
<evidence type="ECO:0008006" key="4">
    <source>
        <dbReference type="Google" id="ProtNLM"/>
    </source>
</evidence>
<dbReference type="EMBL" id="LRQG01000256">
    <property type="protein sequence ID" value="KXA32511.1"/>
    <property type="molecule type" value="Genomic_DNA"/>
</dbReference>
<feature type="transmembrane region" description="Helical" evidence="1">
    <location>
        <begin position="268"/>
        <end position="291"/>
    </location>
</feature>
<evidence type="ECO:0000313" key="3">
    <source>
        <dbReference type="Proteomes" id="UP000070533"/>
    </source>
</evidence>
<feature type="transmembrane region" description="Helical" evidence="1">
    <location>
        <begin position="111"/>
        <end position="131"/>
    </location>
</feature>
<feature type="transmembrane region" description="Helical" evidence="1">
    <location>
        <begin position="215"/>
        <end position="238"/>
    </location>
</feature>
<sequence length="488" mass="56428">MASIKRNILIFGFLSLFAFLSQMVFAFTTSFLYDMVMNFDQGIFEIIGRDWAEGHLPYIETWDSKGPIIFFFNMLGYLMGGRTAIFWIEVVNLSLCLIVIYLFAVKHLSSVFSLVATVFVLFAYITVCSGGNQVSDYSLLPAIGSMVVFYQWTHRLQTRRQIFHPWQYALIYGIFFAASLLSRLTNAAALCLMILIVFVYLVRHHLWHNLLENTIGFVVGFALLFVPFALYFGLHGAFAEMWYAMLEYNVEYALVSNPEKVVQSSSNLVYSLLYFSSVIVLLFVNILNLLFNPRRRKLNMLWALVAIAVLLWLYKSYANANYGIIFSPFVVVAALEMRQITEVKPKFRLVGVVLFGFILLGFVNHVRVFRSYTHEVPTYRQIMKGLENKVGASFVAYNCEPDIYLSLGIKPYYRFFVCQDWAIKNGASLLQKVRETYAKGNAEWILVQDFETSKVRDILEKRYLPYRRDKANNLLLLRLNPKRLSNHN</sequence>
<dbReference type="Proteomes" id="UP000070533">
    <property type="component" value="Unassembled WGS sequence"/>
</dbReference>
<dbReference type="eggNOG" id="COG1807">
    <property type="taxonomic scope" value="Bacteria"/>
</dbReference>
<reference evidence="3" key="1">
    <citation type="submission" date="2016-01" db="EMBL/GenBank/DDBJ databases">
        <authorList>
            <person name="Mitreva M."/>
            <person name="Pepin K.H."/>
            <person name="Mihindukulasuriya K.A."/>
            <person name="Fulton R."/>
            <person name="Fronick C."/>
            <person name="O'Laughlin M."/>
            <person name="Miner T."/>
            <person name="Herter B."/>
            <person name="Rosa B.A."/>
            <person name="Cordes M."/>
            <person name="Tomlinson C."/>
            <person name="Wollam A."/>
            <person name="Palsikar V.B."/>
            <person name="Mardis E.R."/>
            <person name="Wilson R.K."/>
        </authorList>
    </citation>
    <scope>NUCLEOTIDE SEQUENCE [LARGE SCALE GENOMIC DNA]</scope>
    <source>
        <strain evidence="3">MJR7716</strain>
    </source>
</reference>
<gene>
    <name evidence="2" type="ORF">HMPREF3226_02752</name>
</gene>
<feature type="transmembrane region" description="Helical" evidence="1">
    <location>
        <begin position="187"/>
        <end position="203"/>
    </location>
</feature>
<feature type="transmembrane region" description="Helical" evidence="1">
    <location>
        <begin position="298"/>
        <end position="314"/>
    </location>
</feature>
<feature type="transmembrane region" description="Helical" evidence="1">
    <location>
        <begin position="320"/>
        <end position="337"/>
    </location>
</feature>
<dbReference type="PATRIC" id="fig|28128.5.peg.2831"/>
<protein>
    <recommendedName>
        <fullName evidence="4">Glycosyltransferase RgtA/B/C/D-like domain-containing protein</fullName>
    </recommendedName>
</protein>
<accession>A0A133PTU8</accession>
<evidence type="ECO:0000256" key="1">
    <source>
        <dbReference type="SAM" id="Phobius"/>
    </source>
</evidence>
<keyword evidence="1" id="KW-0812">Transmembrane</keyword>
<organism evidence="2 3">
    <name type="scientific">Prevotella corporis</name>
    <dbReference type="NCBI Taxonomy" id="28128"/>
    <lineage>
        <taxon>Bacteria</taxon>
        <taxon>Pseudomonadati</taxon>
        <taxon>Bacteroidota</taxon>
        <taxon>Bacteroidia</taxon>
        <taxon>Bacteroidales</taxon>
        <taxon>Prevotellaceae</taxon>
        <taxon>Prevotella</taxon>
    </lineage>
</organism>
<feature type="transmembrane region" description="Helical" evidence="1">
    <location>
        <begin position="84"/>
        <end position="104"/>
    </location>
</feature>
<keyword evidence="1" id="KW-0472">Membrane</keyword>
<evidence type="ECO:0000313" key="2">
    <source>
        <dbReference type="EMBL" id="KXA32511.1"/>
    </source>
</evidence>
<feature type="transmembrane region" description="Helical" evidence="1">
    <location>
        <begin position="349"/>
        <end position="369"/>
    </location>
</feature>
<dbReference type="AlphaFoldDB" id="A0A133PTU8"/>
<dbReference type="STRING" id="28128.HMPREF3226_02752"/>
<name>A0A133PTU8_9BACT</name>
<proteinExistence type="predicted"/>